<proteinExistence type="predicted"/>
<evidence type="ECO:0000313" key="2">
    <source>
        <dbReference type="Proteomes" id="UP001283361"/>
    </source>
</evidence>
<reference evidence="1" key="1">
    <citation type="journal article" date="2023" name="G3 (Bethesda)">
        <title>A reference genome for the long-term kleptoplast-retaining sea slug Elysia crispata morphotype clarki.</title>
        <authorList>
            <person name="Eastman K.E."/>
            <person name="Pendleton A.L."/>
            <person name="Shaikh M.A."/>
            <person name="Suttiyut T."/>
            <person name="Ogas R."/>
            <person name="Tomko P."/>
            <person name="Gavelis G."/>
            <person name="Widhalm J.R."/>
            <person name="Wisecaver J.H."/>
        </authorList>
    </citation>
    <scope>NUCLEOTIDE SEQUENCE</scope>
    <source>
        <strain evidence="1">ECLA1</strain>
    </source>
</reference>
<dbReference type="Proteomes" id="UP001283361">
    <property type="component" value="Unassembled WGS sequence"/>
</dbReference>
<dbReference type="AlphaFoldDB" id="A0AAE1E2U4"/>
<name>A0AAE1E2U4_9GAST</name>
<evidence type="ECO:0000313" key="1">
    <source>
        <dbReference type="EMBL" id="KAK3790798.1"/>
    </source>
</evidence>
<gene>
    <name evidence="1" type="ORF">RRG08_038289</name>
</gene>
<protein>
    <submittedName>
        <fullName evidence="1">Uncharacterized protein</fullName>
    </submittedName>
</protein>
<comment type="caution">
    <text evidence="1">The sequence shown here is derived from an EMBL/GenBank/DDBJ whole genome shotgun (WGS) entry which is preliminary data.</text>
</comment>
<organism evidence="1 2">
    <name type="scientific">Elysia crispata</name>
    <name type="common">lettuce slug</name>
    <dbReference type="NCBI Taxonomy" id="231223"/>
    <lineage>
        <taxon>Eukaryota</taxon>
        <taxon>Metazoa</taxon>
        <taxon>Spiralia</taxon>
        <taxon>Lophotrochozoa</taxon>
        <taxon>Mollusca</taxon>
        <taxon>Gastropoda</taxon>
        <taxon>Heterobranchia</taxon>
        <taxon>Euthyneura</taxon>
        <taxon>Panpulmonata</taxon>
        <taxon>Sacoglossa</taxon>
        <taxon>Placobranchoidea</taxon>
        <taxon>Plakobranchidae</taxon>
        <taxon>Elysia</taxon>
    </lineage>
</organism>
<keyword evidence="2" id="KW-1185">Reference proteome</keyword>
<dbReference type="EMBL" id="JAWDGP010001519">
    <property type="protein sequence ID" value="KAK3790798.1"/>
    <property type="molecule type" value="Genomic_DNA"/>
</dbReference>
<sequence length="270" mass="29239">MLIYFYLPGGRFNYMRYSSSDDGQSTDLFISLPHSQTDHYGKHLAFNVPVSRSKAGCGSGKSGLVPAWSVVPAHLASTSRQGAVPGPRRCGTALDRLVTAALFAVSRESMKPSVESWGRAESGGIHWSLVNTHFSRATCLGEENHVCCTDGSEPRVIKVDDLPPPSLDVELGSATSEKCYGSLQQVVYLVSPCFPCPNPRFILFAADIILPARILCFTAPLRPGLLGSVVLTRGWQAIARTDNSGLIRGYCHHHVGSHVKRVMGVTLSRD</sequence>
<accession>A0AAE1E2U4</accession>